<proteinExistence type="inferred from homology"/>
<dbReference type="WBParaSite" id="SMUV_0000019601-mRNA-1">
    <property type="protein sequence ID" value="SMUV_0000019601-mRNA-1"/>
    <property type="gene ID" value="SMUV_0000019601"/>
</dbReference>
<dbReference type="STRING" id="451379.A0A158R3T2"/>
<evidence type="ECO:0000256" key="8">
    <source>
        <dbReference type="ARBA" id="ARBA00023180"/>
    </source>
</evidence>
<keyword evidence="8" id="KW-0325">Glycoprotein</keyword>
<dbReference type="InterPro" id="IPR018107">
    <property type="entry name" value="Na-dicarboxylate_symporter_CS"/>
</dbReference>
<evidence type="ECO:0000256" key="9">
    <source>
        <dbReference type="RuleBase" id="RU361216"/>
    </source>
</evidence>
<evidence type="ECO:0000313" key="12">
    <source>
        <dbReference type="WBParaSite" id="SMUV_0000019601-mRNA-1"/>
    </source>
</evidence>
<keyword evidence="3 9" id="KW-0813">Transport</keyword>
<feature type="region of interest" description="Disordered" evidence="10">
    <location>
        <begin position="476"/>
        <end position="496"/>
    </location>
</feature>
<keyword evidence="7 9" id="KW-0472">Membrane</keyword>
<dbReference type="InterPro" id="IPR036458">
    <property type="entry name" value="Na:dicarbo_symporter_sf"/>
</dbReference>
<evidence type="ECO:0000256" key="10">
    <source>
        <dbReference type="SAM" id="MobiDB-lite"/>
    </source>
</evidence>
<feature type="transmembrane region" description="Helical" evidence="9">
    <location>
        <begin position="267"/>
        <end position="293"/>
    </location>
</feature>
<dbReference type="InterPro" id="IPR001991">
    <property type="entry name" value="Na-dicarboxylate_symporter"/>
</dbReference>
<feature type="transmembrane region" description="Helical" evidence="9">
    <location>
        <begin position="377"/>
        <end position="395"/>
    </location>
</feature>
<evidence type="ECO:0000256" key="1">
    <source>
        <dbReference type="ARBA" id="ARBA00004141"/>
    </source>
</evidence>
<dbReference type="GO" id="GO:0005313">
    <property type="term" value="F:L-glutamate transmembrane transporter activity"/>
    <property type="evidence" value="ECO:0007669"/>
    <property type="project" value="TreeGrafter"/>
</dbReference>
<protein>
    <recommendedName>
        <fullName evidence="9">Amino acid transporter</fullName>
    </recommendedName>
</protein>
<dbReference type="GO" id="GO:0015501">
    <property type="term" value="F:glutamate:sodium symporter activity"/>
    <property type="evidence" value="ECO:0007669"/>
    <property type="project" value="TreeGrafter"/>
</dbReference>
<dbReference type="InterPro" id="IPR050746">
    <property type="entry name" value="DAACS"/>
</dbReference>
<evidence type="ECO:0000256" key="6">
    <source>
        <dbReference type="ARBA" id="ARBA00022989"/>
    </source>
</evidence>
<name>A0A158R3T2_9BILA</name>
<dbReference type="AlphaFoldDB" id="A0A158R3T2"/>
<dbReference type="PROSITE" id="PS00713">
    <property type="entry name" value="NA_DICARBOXYL_SYMP_1"/>
    <property type="match status" value="1"/>
</dbReference>
<dbReference type="PANTHER" id="PTHR11958">
    <property type="entry name" value="SODIUM/DICARBOXYLATE SYMPORTER-RELATED"/>
    <property type="match status" value="1"/>
</dbReference>
<keyword evidence="6 9" id="KW-1133">Transmembrane helix</keyword>
<evidence type="ECO:0000256" key="2">
    <source>
        <dbReference type="ARBA" id="ARBA00006148"/>
    </source>
</evidence>
<feature type="compositionally biased region" description="Basic and acidic residues" evidence="10">
    <location>
        <begin position="483"/>
        <end position="496"/>
    </location>
</feature>
<dbReference type="Proteomes" id="UP000046393">
    <property type="component" value="Unplaced"/>
</dbReference>
<evidence type="ECO:0000256" key="7">
    <source>
        <dbReference type="ARBA" id="ARBA00023136"/>
    </source>
</evidence>
<feature type="transmembrane region" description="Helical" evidence="9">
    <location>
        <begin position="233"/>
        <end position="255"/>
    </location>
</feature>
<feature type="transmembrane region" description="Helical" evidence="9">
    <location>
        <begin position="9"/>
        <end position="29"/>
    </location>
</feature>
<comment type="subcellular location">
    <subcellularLocation>
        <location evidence="1 9">Membrane</location>
        <topology evidence="1 9">Multi-pass membrane protein</topology>
    </subcellularLocation>
</comment>
<organism evidence="11 12">
    <name type="scientific">Syphacia muris</name>
    <dbReference type="NCBI Taxonomy" id="451379"/>
    <lineage>
        <taxon>Eukaryota</taxon>
        <taxon>Metazoa</taxon>
        <taxon>Ecdysozoa</taxon>
        <taxon>Nematoda</taxon>
        <taxon>Chromadorea</taxon>
        <taxon>Rhabditida</taxon>
        <taxon>Spirurina</taxon>
        <taxon>Oxyuridomorpha</taxon>
        <taxon>Oxyuroidea</taxon>
        <taxon>Oxyuridae</taxon>
        <taxon>Syphacia</taxon>
    </lineage>
</organism>
<dbReference type="GO" id="GO:0005886">
    <property type="term" value="C:plasma membrane"/>
    <property type="evidence" value="ECO:0007669"/>
    <property type="project" value="TreeGrafter"/>
</dbReference>
<feature type="transmembrane region" description="Helical" evidence="9">
    <location>
        <begin position="401"/>
        <end position="421"/>
    </location>
</feature>
<evidence type="ECO:0000256" key="3">
    <source>
        <dbReference type="ARBA" id="ARBA00022448"/>
    </source>
</evidence>
<feature type="transmembrane region" description="Helical" evidence="9">
    <location>
        <begin position="83"/>
        <end position="107"/>
    </location>
</feature>
<evidence type="ECO:0000313" key="11">
    <source>
        <dbReference type="Proteomes" id="UP000046393"/>
    </source>
</evidence>
<evidence type="ECO:0000256" key="5">
    <source>
        <dbReference type="ARBA" id="ARBA00022847"/>
    </source>
</evidence>
<evidence type="ECO:0000256" key="4">
    <source>
        <dbReference type="ARBA" id="ARBA00022692"/>
    </source>
</evidence>
<sequence>MRCISAEKILLLSTVCGVLLGILCGLILRDPEHRWTKRQLNYVRFPGDLFVRMLKMLILPLIMTTIITSVASVDPGTASRIGFVSLIYYFVTTMMAVTIGIALVVTVKPGRWFAVKNVQKSISCITNPIDTILDLIKSMFPDNLIEATFKSEKMCMKFYNGTVEIDSSVALQMTQEERMNYTEIPSVLRSDGTNILGLVMFSVSMGIAISVIGEEGLPLKMFFKSFEAVSMKLISLVIWFSPIGVLFLITAQIIAMENPGHELNRLMGYMICVLAGLAIHAIVVLPTLMIVFARRNPIKYVYGMSQALLTALATSSSSATLPLSIKCAEENNGVDPRVARFVLPLGATVNMDGTALYEAVAAIYISQCANKNLTAGQLILTSLTATLASVGAAGIPQAGIVTMIMVLIALGLPSNLFILIYPVDFFLDRIRTTVNVHGDSIGAAIIAKICERYLPRSAGELNEDGYCMLPADMSTPQPCKRQKNTEGQRLLESHHL</sequence>
<keyword evidence="5 9" id="KW-0769">Symport</keyword>
<comment type="similarity">
    <text evidence="2 9">Belongs to the dicarboxylate/amino acid:cation symporter (DAACS) (TC 2.A.23) family.</text>
</comment>
<keyword evidence="4 9" id="KW-0812">Transmembrane</keyword>
<feature type="transmembrane region" description="Helical" evidence="9">
    <location>
        <begin position="195"/>
        <end position="212"/>
    </location>
</feature>
<reference evidence="12" key="1">
    <citation type="submission" date="2016-04" db="UniProtKB">
        <authorList>
            <consortium name="WormBaseParasite"/>
        </authorList>
    </citation>
    <scope>IDENTIFICATION</scope>
</reference>
<dbReference type="PANTHER" id="PTHR11958:SF105">
    <property type="entry name" value="SODIUM-DEPENDENT EXCITATORY AMINO ACID TRANSPORTER GLT-4-RELATED"/>
    <property type="match status" value="1"/>
</dbReference>
<dbReference type="SUPFAM" id="SSF118215">
    <property type="entry name" value="Proton glutamate symport protein"/>
    <property type="match status" value="1"/>
</dbReference>
<dbReference type="PROSITE" id="PS00714">
    <property type="entry name" value="NA_DICARBOXYL_SYMP_2"/>
    <property type="match status" value="1"/>
</dbReference>
<dbReference type="Pfam" id="PF00375">
    <property type="entry name" value="SDF"/>
    <property type="match status" value="1"/>
</dbReference>
<accession>A0A158R3T2</accession>
<dbReference type="GO" id="GO:0015175">
    <property type="term" value="F:neutral L-amino acid transmembrane transporter activity"/>
    <property type="evidence" value="ECO:0007669"/>
    <property type="project" value="TreeGrafter"/>
</dbReference>
<feature type="transmembrane region" description="Helical" evidence="9">
    <location>
        <begin position="49"/>
        <end position="71"/>
    </location>
</feature>
<dbReference type="Gene3D" id="1.10.3860.10">
    <property type="entry name" value="Sodium:dicarboxylate symporter"/>
    <property type="match status" value="1"/>
</dbReference>
<dbReference type="PRINTS" id="PR00173">
    <property type="entry name" value="EDTRNSPORT"/>
</dbReference>
<keyword evidence="11" id="KW-1185">Reference proteome</keyword>